<dbReference type="RefSeq" id="WP_142085266.1">
    <property type="nucleotide sequence ID" value="NZ_VFPT01000003.1"/>
</dbReference>
<dbReference type="OrthoDB" id="9799097at2"/>
<evidence type="ECO:0000313" key="4">
    <source>
        <dbReference type="Proteomes" id="UP000320582"/>
    </source>
</evidence>
<evidence type="ECO:0000259" key="2">
    <source>
        <dbReference type="Pfam" id="PF21217"/>
    </source>
</evidence>
<reference evidence="3 4" key="1">
    <citation type="submission" date="2019-06" db="EMBL/GenBank/DDBJ databases">
        <title>Genomic Encyclopedia of Archaeal and Bacterial Type Strains, Phase II (KMG-II): from individual species to whole genera.</title>
        <authorList>
            <person name="Goeker M."/>
        </authorList>
    </citation>
    <scope>NUCLEOTIDE SEQUENCE [LARGE SCALE GENOMIC DNA]</scope>
    <source>
        <strain evidence="3 4">DSM 18423</strain>
    </source>
</reference>
<dbReference type="EMBL" id="VFPT01000003">
    <property type="protein sequence ID" value="TQM90149.1"/>
    <property type="molecule type" value="Genomic_DNA"/>
</dbReference>
<dbReference type="InterPro" id="IPR013321">
    <property type="entry name" value="Arc_rbn_hlx_hlx"/>
</dbReference>
<sequence>MPAKTSMVHIRVDDKLKQDATEALAGVGLTLSDAVRILLTRVSAEGGLPAGLASDPDAYDAWFRAKVQDALADARQTTPHRQAMAETRARLKRQPSA</sequence>
<dbReference type="InterPro" id="IPR048851">
    <property type="entry name" value="PaaA2_dom"/>
</dbReference>
<dbReference type="Proteomes" id="UP000320582">
    <property type="component" value="Unassembled WGS sequence"/>
</dbReference>
<name>A0A543K4Z6_9RHOB</name>
<dbReference type="Pfam" id="PF21217">
    <property type="entry name" value="PaaA2"/>
    <property type="match status" value="1"/>
</dbReference>
<comment type="caution">
    <text evidence="3">The sequence shown here is derived from an EMBL/GenBank/DDBJ whole genome shotgun (WGS) entry which is preliminary data.</text>
</comment>
<dbReference type="Pfam" id="PF04221">
    <property type="entry name" value="RelB"/>
    <property type="match status" value="1"/>
</dbReference>
<proteinExistence type="predicted"/>
<dbReference type="AlphaFoldDB" id="A0A543K4Z6"/>
<dbReference type="NCBIfam" id="TIGR02384">
    <property type="entry name" value="RelB_DinJ"/>
    <property type="match status" value="1"/>
</dbReference>
<feature type="region of interest" description="Disordered" evidence="1">
    <location>
        <begin position="74"/>
        <end position="97"/>
    </location>
</feature>
<protein>
    <submittedName>
        <fullName evidence="3">DNA-damage-inducible protein J</fullName>
    </submittedName>
</protein>
<dbReference type="Gene3D" id="1.10.1220.10">
    <property type="entry name" value="Met repressor-like"/>
    <property type="match status" value="1"/>
</dbReference>
<dbReference type="GO" id="GO:0006355">
    <property type="term" value="P:regulation of DNA-templated transcription"/>
    <property type="evidence" value="ECO:0007669"/>
    <property type="project" value="InterPro"/>
</dbReference>
<evidence type="ECO:0000313" key="3">
    <source>
        <dbReference type="EMBL" id="TQM90149.1"/>
    </source>
</evidence>
<feature type="domain" description="Stability determinant" evidence="2">
    <location>
        <begin position="57"/>
        <end position="86"/>
    </location>
</feature>
<organism evidence="3 4">
    <name type="scientific">Roseinatronobacter monicus</name>
    <dbReference type="NCBI Taxonomy" id="393481"/>
    <lineage>
        <taxon>Bacteria</taxon>
        <taxon>Pseudomonadati</taxon>
        <taxon>Pseudomonadota</taxon>
        <taxon>Alphaproteobacteria</taxon>
        <taxon>Rhodobacterales</taxon>
        <taxon>Paracoccaceae</taxon>
        <taxon>Roseinatronobacter</taxon>
    </lineage>
</organism>
<evidence type="ECO:0000256" key="1">
    <source>
        <dbReference type="SAM" id="MobiDB-lite"/>
    </source>
</evidence>
<accession>A0A543K4Z6</accession>
<gene>
    <name evidence="3" type="ORF">BD293_4074</name>
</gene>
<keyword evidence="4" id="KW-1185">Reference proteome</keyword>
<dbReference type="InterPro" id="IPR007337">
    <property type="entry name" value="RelB/DinJ"/>
</dbReference>
<dbReference type="Gene3D" id="6.20.450.20">
    <property type="match status" value="1"/>
</dbReference>